<keyword evidence="1" id="KW-0175">Coiled coil</keyword>
<feature type="region of interest" description="Disordered" evidence="2">
    <location>
        <begin position="605"/>
        <end position="657"/>
    </location>
</feature>
<feature type="compositionally biased region" description="Low complexity" evidence="2">
    <location>
        <begin position="913"/>
        <end position="935"/>
    </location>
</feature>
<protein>
    <submittedName>
        <fullName evidence="3">Uncharacterized protein</fullName>
    </submittedName>
</protein>
<evidence type="ECO:0000313" key="4">
    <source>
        <dbReference type="Proteomes" id="UP000274922"/>
    </source>
</evidence>
<evidence type="ECO:0000313" key="3">
    <source>
        <dbReference type="EMBL" id="RKO98603.1"/>
    </source>
</evidence>
<feature type="region of interest" description="Disordered" evidence="2">
    <location>
        <begin position="498"/>
        <end position="520"/>
    </location>
</feature>
<feature type="region of interest" description="Disordered" evidence="2">
    <location>
        <begin position="123"/>
        <end position="268"/>
    </location>
</feature>
<keyword evidence="4" id="KW-1185">Reference proteome</keyword>
<feature type="compositionally biased region" description="Low complexity" evidence="2">
    <location>
        <begin position="636"/>
        <end position="648"/>
    </location>
</feature>
<organism evidence="3 4">
    <name type="scientific">Caulochytrium protostelioides</name>
    <dbReference type="NCBI Taxonomy" id="1555241"/>
    <lineage>
        <taxon>Eukaryota</taxon>
        <taxon>Fungi</taxon>
        <taxon>Fungi incertae sedis</taxon>
        <taxon>Chytridiomycota</taxon>
        <taxon>Chytridiomycota incertae sedis</taxon>
        <taxon>Chytridiomycetes</taxon>
        <taxon>Caulochytriales</taxon>
        <taxon>Caulochytriaceae</taxon>
        <taxon>Caulochytrium</taxon>
    </lineage>
</organism>
<feature type="region of interest" description="Disordered" evidence="2">
    <location>
        <begin position="891"/>
        <end position="951"/>
    </location>
</feature>
<feature type="compositionally biased region" description="Low complexity" evidence="2">
    <location>
        <begin position="305"/>
        <end position="333"/>
    </location>
</feature>
<proteinExistence type="predicted"/>
<reference evidence="4" key="1">
    <citation type="journal article" date="2018" name="Nat. Microbiol.">
        <title>Leveraging single-cell genomics to expand the fungal tree of life.</title>
        <authorList>
            <person name="Ahrendt S.R."/>
            <person name="Quandt C.A."/>
            <person name="Ciobanu D."/>
            <person name="Clum A."/>
            <person name="Salamov A."/>
            <person name="Andreopoulos B."/>
            <person name="Cheng J.F."/>
            <person name="Woyke T."/>
            <person name="Pelin A."/>
            <person name="Henrissat B."/>
            <person name="Reynolds N.K."/>
            <person name="Benny G.L."/>
            <person name="Smith M.E."/>
            <person name="James T.Y."/>
            <person name="Grigoriev I.V."/>
        </authorList>
    </citation>
    <scope>NUCLEOTIDE SEQUENCE [LARGE SCALE GENOMIC DNA]</scope>
    <source>
        <strain evidence="4">ATCC 52028</strain>
    </source>
</reference>
<dbReference type="Proteomes" id="UP000274922">
    <property type="component" value="Unassembled WGS sequence"/>
</dbReference>
<gene>
    <name evidence="3" type="ORF">CXG81DRAFT_21192</name>
</gene>
<feature type="region of interest" description="Disordered" evidence="2">
    <location>
        <begin position="388"/>
        <end position="419"/>
    </location>
</feature>
<dbReference type="EMBL" id="ML014394">
    <property type="protein sequence ID" value="RKO98603.1"/>
    <property type="molecule type" value="Genomic_DNA"/>
</dbReference>
<name>A0A4P9X175_9FUNG</name>
<feature type="region of interest" description="Disordered" evidence="2">
    <location>
        <begin position="1455"/>
        <end position="1492"/>
    </location>
</feature>
<feature type="region of interest" description="Disordered" evidence="2">
    <location>
        <begin position="298"/>
        <end position="343"/>
    </location>
</feature>
<sequence length="1492" mass="153526">MRAGDHRPAFGIPSGVVETARAGTAARTAPRRLIPRPTDRSITANNGCRCNAAAADAAPFRCRFTNRTAGVTSERRRFRLRAGSDCAVPPLAGPPLAGPPRAGPCLAGPGRGQAAATRVHAIRPATDRQGPHVACPHRRQGSLSSGRPALRPAPGTPCPYRGSSEAPAARRPLRDALASRRSRRCGRPDPGGPLPDAGRAMLFRRRTKAPAAPAAKAAHGQHGAEASAGAPPSVQAKDVTGAGAGGIDPFGRIDGNSGPTDPAASRGAVAAAVTTSGAGGPGLAIQTAALTADAPHVTRPATRTASADASSPPALLSPAAASPAPSPSSAVPEPDADANSDADAQTLQTAGALKRLAETVRQSSQTLHPSVAIVLPPSPLAQQPPMLAEVETSSLHSLRRSPADRSPAEPRSPATPTTLDGHVDAAAAAAAATAAAHAVAPSLSAQVSAALTAPCTAAAAAAAKDPLAVATEGPTPTAASPAADTAARPALTVRVSLASPATPARSSVTDRYPVQPPSPDRAPLVGVASWEWAPDRYAYEVQHPHASLEAFTRVAQQNFVDQLHEVIDVTPTSPTGILRPSDVPLMRRGTIRASASSRYVATAAVAGSDSGTATPGAASDARQRPVRSLNDLSRNDAAASDAAVADDAVPADRRPPSPLLAAAPAAVAEDAAAASSNADAARPIETGLPVGSADEAEAPLLVAPTPWAAPGAPPSWPPIPASPRAASPMPALVSAAAIPASPPNEATSRPQTPAALAVEGPIEAAAEDGMGFVMDADAIHDLAMMLVGQQTQQQAAEAEAAADLPPARVEADASADAVPAAEAENARLTGVHRSFVAPPDAPYHRQRRTSVAVDDAGRGHAESLSSHGSGDELLFHRHGALQPRRVISNSCRSPAASDEGQLTPSLSADSLDRAATTTVSPTATASRTTGATPASVSPPRPAASLPSASTEALDREMGFGASKFAKLKNSTSLLSRLPKPHRAFRSQPDAVTPAPMLAAAPVSEAAAAASSKRRLPKLPGIRAMLSTSSLRREMHPTSASTSATSVAASAAPVSPTAELEAEVARLRDALKALKNHSHVAAVQNDVLRRQLAREQAKTTKANPGAAEAAMHLHAQHKLALQQERERYVRLLDDNHHLASQIQHLETTLKAKDREIHGAQATRFANEAAATKKQIRDLQRQVTEKDKQLTRTATALEQALAQRAKLEKDIDLLRAQSHPVWRPGQPKPPAEVALAPVAATAAAATTVARQPVLRRPTLPRLLRTPEVRRRATLAHASPAGEPLDPALDADADADADSLAHSHHTGDGDASSHGRETAGPGTSKLPTRMFSRGHGKASETDAAQAAAGLRSRRGAPAVPAAHDLPAGTAPTRRRSQLAARPSAAEAAVATSTPGAAAPRARVVSEPPRRQPSEPDDALLEDAPSPLHSASLAGDDPRLKILRTKLEYKIWVEQQQERLEQEKHQPQDQQPSEARGRAGNRMHRAAAAILGRDAS</sequence>
<accession>A0A4P9X175</accession>
<feature type="compositionally biased region" description="Low complexity" evidence="2">
    <location>
        <begin position="1376"/>
        <end position="1395"/>
    </location>
</feature>
<feature type="region of interest" description="Disordered" evidence="2">
    <location>
        <begin position="831"/>
        <end position="871"/>
    </location>
</feature>
<evidence type="ECO:0000256" key="1">
    <source>
        <dbReference type="SAM" id="Coils"/>
    </source>
</evidence>
<feature type="compositionally biased region" description="Low complexity" evidence="2">
    <location>
        <begin position="209"/>
        <end position="226"/>
    </location>
</feature>
<feature type="region of interest" description="Disordered" evidence="2">
    <location>
        <begin position="1263"/>
        <end position="1430"/>
    </location>
</feature>
<feature type="compositionally biased region" description="Basic and acidic residues" evidence="2">
    <location>
        <begin position="1296"/>
        <end position="1314"/>
    </location>
</feature>
<evidence type="ECO:0000256" key="2">
    <source>
        <dbReference type="SAM" id="MobiDB-lite"/>
    </source>
</evidence>
<feature type="coiled-coil region" evidence="1">
    <location>
        <begin position="1160"/>
        <end position="1215"/>
    </location>
</feature>